<feature type="region of interest" description="Disordered" evidence="1">
    <location>
        <begin position="192"/>
        <end position="259"/>
    </location>
</feature>
<feature type="compositionally biased region" description="Basic residues" evidence="1">
    <location>
        <begin position="192"/>
        <end position="213"/>
    </location>
</feature>
<dbReference type="AlphaFoldDB" id="A0A6C0HJX6"/>
<dbReference type="EMBL" id="MN739969">
    <property type="protein sequence ID" value="QHT80455.1"/>
    <property type="molecule type" value="Genomic_DNA"/>
</dbReference>
<name>A0A6C0HJX6_9ZZZZ</name>
<feature type="compositionally biased region" description="Basic residues" evidence="1">
    <location>
        <begin position="221"/>
        <end position="259"/>
    </location>
</feature>
<evidence type="ECO:0000256" key="1">
    <source>
        <dbReference type="SAM" id="MobiDB-lite"/>
    </source>
</evidence>
<proteinExistence type="predicted"/>
<evidence type="ECO:0000313" key="2">
    <source>
        <dbReference type="EMBL" id="QHT80455.1"/>
    </source>
</evidence>
<organism evidence="2">
    <name type="scientific">viral metagenome</name>
    <dbReference type="NCBI Taxonomy" id="1070528"/>
    <lineage>
        <taxon>unclassified sequences</taxon>
        <taxon>metagenomes</taxon>
        <taxon>organismal metagenomes</taxon>
    </lineage>
</organism>
<reference evidence="2" key="1">
    <citation type="journal article" date="2020" name="Nature">
        <title>Giant virus diversity and host interactions through global metagenomics.</title>
        <authorList>
            <person name="Schulz F."/>
            <person name="Roux S."/>
            <person name="Paez-Espino D."/>
            <person name="Jungbluth S."/>
            <person name="Walsh D.A."/>
            <person name="Denef V.J."/>
            <person name="McMahon K.D."/>
            <person name="Konstantinidis K.T."/>
            <person name="Eloe-Fadrosh E.A."/>
            <person name="Kyrpides N.C."/>
            <person name="Woyke T."/>
        </authorList>
    </citation>
    <scope>NUCLEOTIDE SEQUENCE</scope>
    <source>
        <strain evidence="2">GVMAG-M-3300023184-120</strain>
    </source>
</reference>
<protein>
    <submittedName>
        <fullName evidence="2">Uncharacterized protein</fullName>
    </submittedName>
</protein>
<sequence length="259" mass="29646">MIFMIIGHGKLSVHEDDYYVNTFEAPNVNVITFAPPTAGCMYPPENLAALREGLSKEIKSVTNAQSFYEYVKRVEKQTQEWSYCDKEWLGYFSKEAGYDPSKGCGLQIDTILDKTISFHDASVESNLMGVWDLEKNENIMSEGNSTFSNIVQLLRTKHPKEPIYILDCTCSVLMDETNRIISPRLLHRFKRRAQRQITTRTKKTKAKTRSRSRSKTEAKSKSKSKAKTKTKAKTKAKTRAKSKTRSKTKANKATRKNRK</sequence>
<accession>A0A6C0HJX6</accession>